<evidence type="ECO:0000313" key="2">
    <source>
        <dbReference type="EMBL" id="SNY04556.1"/>
    </source>
</evidence>
<accession>A0A285F2E7</accession>
<dbReference type="SUPFAM" id="SSF46785">
    <property type="entry name" value="Winged helix' DNA-binding domain"/>
    <property type="match status" value="1"/>
</dbReference>
<dbReference type="AlphaFoldDB" id="A0A285F2E7"/>
<sequence length="395" mass="40652">MTRLAGSSKLLRAMNESAALAHLLDPGRLTRSDLRKLTALSTPTISEVLRRLTEAGLVTVVGHNSGRPGPNAEIYAANPGAAYAAAVSVRDIGPSGAPSVVAALCDLTGEIRGRVESRVDFLTSDPMQALVDVVARLRDEAGVPAERVRHVRIGVAGSYDARAATIRHVHLPGFGRTGLVPRIAEALGTEVGVDNDVNLAAVAERKRGIGRDAEGFALLWLGQEGLGLAIDMAGTLMRGARGGAGEIGYMPLYSPDSADRKLDLQHLFGGEAILELARDNGVPGRTPAEVVTAAADDPAASGDFLAGLADRIVVGLAAVVAVLDPYLVVLAGPIAQAGGEVLLSAVTGAMRRAAPLESPIALTAIDDDAVLLGALDAGLTAVREGLISSIRSAHQ</sequence>
<keyword evidence="3" id="KW-1185">Reference proteome</keyword>
<gene>
    <name evidence="2" type="ORF">SAMN05421748_101258</name>
</gene>
<dbReference type="InterPro" id="IPR043129">
    <property type="entry name" value="ATPase_NBD"/>
</dbReference>
<dbReference type="OrthoDB" id="37575at2"/>
<dbReference type="InterPro" id="IPR036388">
    <property type="entry name" value="WH-like_DNA-bd_sf"/>
</dbReference>
<reference evidence="2 3" key="1">
    <citation type="submission" date="2017-09" db="EMBL/GenBank/DDBJ databases">
        <authorList>
            <person name="Ehlers B."/>
            <person name="Leendertz F.H."/>
        </authorList>
    </citation>
    <scope>NUCLEOTIDE SEQUENCE [LARGE SCALE GENOMIC DNA]</scope>
    <source>
        <strain evidence="2 3">CGMCC 4.6857</strain>
    </source>
</reference>
<organism evidence="2 3">
    <name type="scientific">Paractinoplanes atraurantiacus</name>
    <dbReference type="NCBI Taxonomy" id="1036182"/>
    <lineage>
        <taxon>Bacteria</taxon>
        <taxon>Bacillati</taxon>
        <taxon>Actinomycetota</taxon>
        <taxon>Actinomycetes</taxon>
        <taxon>Micromonosporales</taxon>
        <taxon>Micromonosporaceae</taxon>
        <taxon>Paractinoplanes</taxon>
    </lineage>
</organism>
<comment type="similarity">
    <text evidence="1">Belongs to the ROK (NagC/XylR) family.</text>
</comment>
<dbReference type="RefSeq" id="WP_097317593.1">
    <property type="nucleotide sequence ID" value="NZ_OBDY01000001.1"/>
</dbReference>
<dbReference type="Gene3D" id="1.10.10.10">
    <property type="entry name" value="Winged helix-like DNA-binding domain superfamily/Winged helix DNA-binding domain"/>
    <property type="match status" value="1"/>
</dbReference>
<dbReference type="PANTHER" id="PTHR18964:SF149">
    <property type="entry name" value="BIFUNCTIONAL UDP-N-ACETYLGLUCOSAMINE 2-EPIMERASE_N-ACETYLMANNOSAMINE KINASE"/>
    <property type="match status" value="1"/>
</dbReference>
<dbReference type="Proteomes" id="UP000219612">
    <property type="component" value="Unassembled WGS sequence"/>
</dbReference>
<evidence type="ECO:0000256" key="1">
    <source>
        <dbReference type="ARBA" id="ARBA00006479"/>
    </source>
</evidence>
<dbReference type="InterPro" id="IPR036390">
    <property type="entry name" value="WH_DNA-bd_sf"/>
</dbReference>
<dbReference type="Gene3D" id="3.30.420.40">
    <property type="match status" value="2"/>
</dbReference>
<proteinExistence type="inferred from homology"/>
<dbReference type="InterPro" id="IPR000600">
    <property type="entry name" value="ROK"/>
</dbReference>
<dbReference type="Pfam" id="PF00480">
    <property type="entry name" value="ROK"/>
    <property type="match status" value="1"/>
</dbReference>
<keyword evidence="2" id="KW-0808">Transferase</keyword>
<protein>
    <submittedName>
        <fullName evidence="2">Sugar kinase of the NBD/HSP70 family, may contain an N-terminal HTH domain</fullName>
    </submittedName>
</protein>
<keyword evidence="2" id="KW-0418">Kinase</keyword>
<evidence type="ECO:0000313" key="3">
    <source>
        <dbReference type="Proteomes" id="UP000219612"/>
    </source>
</evidence>
<dbReference type="PANTHER" id="PTHR18964">
    <property type="entry name" value="ROK (REPRESSOR, ORF, KINASE) FAMILY"/>
    <property type="match status" value="1"/>
</dbReference>
<dbReference type="SUPFAM" id="SSF53067">
    <property type="entry name" value="Actin-like ATPase domain"/>
    <property type="match status" value="1"/>
</dbReference>
<name>A0A285F2E7_9ACTN</name>
<dbReference type="GO" id="GO:0016301">
    <property type="term" value="F:kinase activity"/>
    <property type="evidence" value="ECO:0007669"/>
    <property type="project" value="UniProtKB-KW"/>
</dbReference>
<dbReference type="EMBL" id="OBDY01000001">
    <property type="protein sequence ID" value="SNY04556.1"/>
    <property type="molecule type" value="Genomic_DNA"/>
</dbReference>